<evidence type="ECO:0000256" key="10">
    <source>
        <dbReference type="ARBA" id="ARBA00023237"/>
    </source>
</evidence>
<evidence type="ECO:0000256" key="9">
    <source>
        <dbReference type="ARBA" id="ARBA00023136"/>
    </source>
</evidence>
<keyword evidence="3 11" id="KW-1134">Transmembrane beta strand</keyword>
<dbReference type="PANTHER" id="PTHR32552:SF81">
    <property type="entry name" value="TONB-DEPENDENT OUTER MEMBRANE RECEPTOR"/>
    <property type="match status" value="1"/>
</dbReference>
<evidence type="ECO:0000256" key="13">
    <source>
        <dbReference type="SAM" id="SignalP"/>
    </source>
</evidence>
<dbReference type="PANTHER" id="PTHR32552">
    <property type="entry name" value="FERRICHROME IRON RECEPTOR-RELATED"/>
    <property type="match status" value="1"/>
</dbReference>
<dbReference type="InterPro" id="IPR036942">
    <property type="entry name" value="Beta-barrel_TonB_sf"/>
</dbReference>
<dbReference type="OrthoDB" id="7192131at2"/>
<evidence type="ECO:0000256" key="11">
    <source>
        <dbReference type="PROSITE-ProRule" id="PRU01360"/>
    </source>
</evidence>
<evidence type="ECO:0000259" key="14">
    <source>
        <dbReference type="Pfam" id="PF00593"/>
    </source>
</evidence>
<feature type="domain" description="TonB-dependent receptor plug" evidence="15">
    <location>
        <begin position="50"/>
        <end position="150"/>
    </location>
</feature>
<dbReference type="Pfam" id="PF07715">
    <property type="entry name" value="Plug"/>
    <property type="match status" value="1"/>
</dbReference>
<comment type="similarity">
    <text evidence="11 12">Belongs to the TonB-dependent receptor family.</text>
</comment>
<keyword evidence="8 12" id="KW-0798">TonB box</keyword>
<reference evidence="16 17" key="1">
    <citation type="submission" date="2017-12" db="EMBL/GenBank/DDBJ databases">
        <title>Genomes of bacteria within cyanobacterial aggregates.</title>
        <authorList>
            <person name="Cai H."/>
        </authorList>
    </citation>
    <scope>NUCLEOTIDE SEQUENCE [LARGE SCALE GENOMIC DNA]</scope>
    <source>
        <strain evidence="16 17">TH16</strain>
    </source>
</reference>
<gene>
    <name evidence="16" type="ORF">C0V82_01260</name>
</gene>
<name>A0A2K9N7E2_9PROT</name>
<evidence type="ECO:0008006" key="18">
    <source>
        <dbReference type="Google" id="ProtNLM"/>
    </source>
</evidence>
<dbReference type="Gene3D" id="2.40.170.20">
    <property type="entry name" value="TonB-dependent receptor, beta-barrel domain"/>
    <property type="match status" value="1"/>
</dbReference>
<organism evidence="16 17">
    <name type="scientific">Niveispirillum cyanobacteriorum</name>
    <dbReference type="NCBI Taxonomy" id="1612173"/>
    <lineage>
        <taxon>Bacteria</taxon>
        <taxon>Pseudomonadati</taxon>
        <taxon>Pseudomonadota</taxon>
        <taxon>Alphaproteobacteria</taxon>
        <taxon>Rhodospirillales</taxon>
        <taxon>Azospirillaceae</taxon>
        <taxon>Niveispirillum</taxon>
    </lineage>
</organism>
<feature type="chain" id="PRO_5014798031" description="TonB-dependent receptor" evidence="13">
    <location>
        <begin position="28"/>
        <end position="779"/>
    </location>
</feature>
<dbReference type="InterPro" id="IPR012910">
    <property type="entry name" value="Plug_dom"/>
</dbReference>
<dbReference type="AlphaFoldDB" id="A0A2K9N7E2"/>
<dbReference type="PROSITE" id="PS52016">
    <property type="entry name" value="TONB_DEPENDENT_REC_3"/>
    <property type="match status" value="1"/>
</dbReference>
<comment type="subcellular location">
    <subcellularLocation>
        <location evidence="1 11">Cell outer membrane</location>
        <topology evidence="1 11">Multi-pass membrane protein</topology>
    </subcellularLocation>
</comment>
<proteinExistence type="inferred from homology"/>
<evidence type="ECO:0000259" key="15">
    <source>
        <dbReference type="Pfam" id="PF07715"/>
    </source>
</evidence>
<feature type="signal peptide" evidence="13">
    <location>
        <begin position="1"/>
        <end position="27"/>
    </location>
</feature>
<keyword evidence="6" id="KW-0408">Iron</keyword>
<keyword evidence="7" id="KW-0406">Ion transport</keyword>
<evidence type="ECO:0000256" key="4">
    <source>
        <dbReference type="ARBA" id="ARBA00022496"/>
    </source>
</evidence>
<dbReference type="InterPro" id="IPR000531">
    <property type="entry name" value="Beta-barrel_TonB"/>
</dbReference>
<evidence type="ECO:0000256" key="3">
    <source>
        <dbReference type="ARBA" id="ARBA00022452"/>
    </source>
</evidence>
<dbReference type="GO" id="GO:0009279">
    <property type="term" value="C:cell outer membrane"/>
    <property type="evidence" value="ECO:0007669"/>
    <property type="project" value="UniProtKB-SubCell"/>
</dbReference>
<accession>A0A2K9N7E2</accession>
<dbReference type="InterPro" id="IPR039426">
    <property type="entry name" value="TonB-dep_rcpt-like"/>
</dbReference>
<dbReference type="Proteomes" id="UP000234752">
    <property type="component" value="Chromosome eg_1"/>
</dbReference>
<evidence type="ECO:0000313" key="17">
    <source>
        <dbReference type="Proteomes" id="UP000234752"/>
    </source>
</evidence>
<dbReference type="KEGG" id="ncb:C0V82_01260"/>
<protein>
    <recommendedName>
        <fullName evidence="18">TonB-dependent receptor</fullName>
    </recommendedName>
</protein>
<sequence length="779" mass="84423">MKRSWNAARAAMLLSTSALLVGPAAMAADAGDDVLAEIIVTAQKVKETLAKAPVAISVLGADALDRQNITAADDLITTVPNLQFSQNGFAMRGIGSNNGFSGYSTVATQIDGIYAPFPTTLTLGMFDIAAIEVLRGPQGTVHGRNATAGVVNINTADPGWDMAVAGDVQYGTHQDLQVRLNADLPVNDDLAIRVSGFRRVNDGRYARLAAPERFDKTDQAALRLTSLWNLSDSVTWRLSLNYGEDEGTTPFLFLSSYNYYPNANLRTGSFGPVEIIKTHEPNPGIWNVKENRKDIQDYAARTRLTWEMSDAVTATYIGGFSVLKNDGLEASTGVFSMEYLDLRQESSSHEIDINYESDTLSLVGGAYYYWDDKPSGQRLLHAGNTAPAPFGSVFNAFGPLFAGTGKQISTINAVDVVNTYSDWGSESSAIFAQGTLRLTDRFRLLAGVRSTWDTVHGGQEELVCFGGTVTRQNINDATCPAGGLGYSDDRNRASEKFSKISWKAGLDYDITEEVMGYATVSTGYRAGGLQASTNPAPYTGYKPETVTNYEAGLRGNLLDRKLFVSATLFNMDYKDLQVSSIIGTASGPTAVTTNAAKAKIKGVELETLFRPTRNDRLSAYVSFLDGKYTSFPNASDNMNSADVMYNIFAPILGYATIPSAVADFSGNRLANAPRWSARVGYEHIFDLAGGSTLTPAIDFYVQSKTYADSANYVQGISDSYTKTDINLRWDSPDQRFYINAFVNNLEDERIANAVGVVWSSTTATYNPGRTMGVRVGASF</sequence>
<evidence type="ECO:0000256" key="1">
    <source>
        <dbReference type="ARBA" id="ARBA00004571"/>
    </source>
</evidence>
<keyword evidence="5 11" id="KW-0812">Transmembrane</keyword>
<dbReference type="Pfam" id="PF00593">
    <property type="entry name" value="TonB_dep_Rec_b-barrel"/>
    <property type="match status" value="1"/>
</dbReference>
<evidence type="ECO:0000313" key="16">
    <source>
        <dbReference type="EMBL" id="AUN29027.1"/>
    </source>
</evidence>
<keyword evidence="2 11" id="KW-0813">Transport</keyword>
<evidence type="ECO:0000256" key="7">
    <source>
        <dbReference type="ARBA" id="ARBA00023065"/>
    </source>
</evidence>
<evidence type="ECO:0000256" key="6">
    <source>
        <dbReference type="ARBA" id="ARBA00023004"/>
    </source>
</evidence>
<feature type="domain" description="TonB-dependent receptor-like beta-barrel" evidence="14">
    <location>
        <begin position="224"/>
        <end position="745"/>
    </location>
</feature>
<keyword evidence="13" id="KW-0732">Signal</keyword>
<evidence type="ECO:0000256" key="8">
    <source>
        <dbReference type="ARBA" id="ARBA00023077"/>
    </source>
</evidence>
<dbReference type="GO" id="GO:0006826">
    <property type="term" value="P:iron ion transport"/>
    <property type="evidence" value="ECO:0007669"/>
    <property type="project" value="UniProtKB-KW"/>
</dbReference>
<keyword evidence="10 11" id="KW-0998">Cell outer membrane</keyword>
<keyword evidence="17" id="KW-1185">Reference proteome</keyword>
<keyword evidence="4" id="KW-0410">Iron transport</keyword>
<dbReference type="EMBL" id="CP025611">
    <property type="protein sequence ID" value="AUN29027.1"/>
    <property type="molecule type" value="Genomic_DNA"/>
</dbReference>
<dbReference type="RefSeq" id="WP_102110777.1">
    <property type="nucleotide sequence ID" value="NZ_BMGN01000004.1"/>
</dbReference>
<dbReference type="SUPFAM" id="SSF56935">
    <property type="entry name" value="Porins"/>
    <property type="match status" value="1"/>
</dbReference>
<evidence type="ECO:0000256" key="2">
    <source>
        <dbReference type="ARBA" id="ARBA00022448"/>
    </source>
</evidence>
<evidence type="ECO:0000256" key="5">
    <source>
        <dbReference type="ARBA" id="ARBA00022692"/>
    </source>
</evidence>
<dbReference type="CDD" id="cd01347">
    <property type="entry name" value="ligand_gated_channel"/>
    <property type="match status" value="1"/>
</dbReference>
<evidence type="ECO:0000256" key="12">
    <source>
        <dbReference type="RuleBase" id="RU003357"/>
    </source>
</evidence>
<keyword evidence="9 11" id="KW-0472">Membrane</keyword>